<protein>
    <submittedName>
        <fullName evidence="2">Uncharacterized protein</fullName>
    </submittedName>
</protein>
<name>A0AC34FLI7_9BILA</name>
<dbReference type="Proteomes" id="UP000887579">
    <property type="component" value="Unplaced"/>
</dbReference>
<dbReference type="WBParaSite" id="ES5_v2.g18245.t1">
    <property type="protein sequence ID" value="ES5_v2.g18245.t1"/>
    <property type="gene ID" value="ES5_v2.g18245"/>
</dbReference>
<accession>A0AC34FLI7</accession>
<sequence>MATDEKKDLTLHKTPEKLVENYVKIPGGGISIKNRLIQWKKNEWKLLKKEKRNEKREKEKSEDANIMEDKTNGDQEQPSEAACVAESSEPKEKKEKKEKKRKHKFGPEIPDIVKKERPIPSAITNDFDYRSPLPFIKALTAPQLAIEAAPAKGSLKAEWNDQRNPLVASMKDDDSIPLPFRIIAPTVQPLVKPEDLPPRMINDLVSRRAKYSIILQQDPNDRYARRQIEDIDRDMSAWAESKNIPGRFTGRTGARKFGPEIPDIVKKKRPIPSAITNDFDYRSPLPFIKALTAPQLAIEAVPSKGSLKAEWNDPRNPLVASMKDDDSMPLPFRIIAPTVQPLAKPKDLVFKTPRYITHPPRMINDLVSRRAKYSIILQQDPNDRYARRQIEDIDRDMSAWAESKNIPGRFTGRTGARVLTVDAED</sequence>
<evidence type="ECO:0000313" key="1">
    <source>
        <dbReference type="Proteomes" id="UP000887579"/>
    </source>
</evidence>
<proteinExistence type="predicted"/>
<reference evidence="2" key="1">
    <citation type="submission" date="2022-11" db="UniProtKB">
        <authorList>
            <consortium name="WormBaseParasite"/>
        </authorList>
    </citation>
    <scope>IDENTIFICATION</scope>
</reference>
<evidence type="ECO:0000313" key="2">
    <source>
        <dbReference type="WBParaSite" id="ES5_v2.g18245.t1"/>
    </source>
</evidence>
<organism evidence="1 2">
    <name type="scientific">Panagrolaimus sp. ES5</name>
    <dbReference type="NCBI Taxonomy" id="591445"/>
    <lineage>
        <taxon>Eukaryota</taxon>
        <taxon>Metazoa</taxon>
        <taxon>Ecdysozoa</taxon>
        <taxon>Nematoda</taxon>
        <taxon>Chromadorea</taxon>
        <taxon>Rhabditida</taxon>
        <taxon>Tylenchina</taxon>
        <taxon>Panagrolaimomorpha</taxon>
        <taxon>Panagrolaimoidea</taxon>
        <taxon>Panagrolaimidae</taxon>
        <taxon>Panagrolaimus</taxon>
    </lineage>
</organism>